<dbReference type="Proteomes" id="UP000647980">
    <property type="component" value="Unassembled WGS sequence"/>
</dbReference>
<reference evidence="2 3" key="1">
    <citation type="submission" date="2020-10" db="EMBL/GenBank/DDBJ databases">
        <title>Mouse Oral microbiota.</title>
        <authorList>
            <person name="Joseph S."/>
            <person name="Aduse-Opoku J."/>
        </authorList>
    </citation>
    <scope>NUCLEOTIDE SEQUENCE [LARGE SCALE GENOMIC DNA]</scope>
    <source>
        <strain evidence="2 3">19428wE5_W307</strain>
    </source>
</reference>
<dbReference type="EMBL" id="JADGLW010000001">
    <property type="protein sequence ID" value="MBF0752692.1"/>
    <property type="molecule type" value="Genomic_DNA"/>
</dbReference>
<name>A0ABR9XUY6_9STAP</name>
<evidence type="ECO:0000259" key="1">
    <source>
        <dbReference type="PROSITE" id="PS50965"/>
    </source>
</evidence>
<dbReference type="InterPro" id="IPR011528">
    <property type="entry name" value="NERD"/>
</dbReference>
<comment type="caution">
    <text evidence="2">The sequence shown here is derived from an EMBL/GenBank/DDBJ whole genome shotgun (WGS) entry which is preliminary data.</text>
</comment>
<accession>A0ABR9XUY6</accession>
<organism evidence="2 3">
    <name type="scientific">Jeotgalicoccus nanhaiensis</name>
    <dbReference type="NCBI Taxonomy" id="568603"/>
    <lineage>
        <taxon>Bacteria</taxon>
        <taxon>Bacillati</taxon>
        <taxon>Bacillota</taxon>
        <taxon>Bacilli</taxon>
        <taxon>Bacillales</taxon>
        <taxon>Staphylococcaceae</taxon>
        <taxon>Jeotgalicoccus</taxon>
    </lineage>
</organism>
<keyword evidence="3" id="KW-1185">Reference proteome</keyword>
<sequence length="324" mass="37952">MFLTDRKDPEELLFYQALSRWRGLDKNSEEHLWRLRRGAAGERTYDLLFDEAGHSNLYVFRDLYLQIEGSVTQYDTLIVSESGITVNEIKNFSGDYRVEGTTWYRGDYALPDDALSQLRRAVGKLLRLKRAVSFEFEVSGKLVFPHEEFRLSGGEGSLFQHLVMRYDMRRYFRSFENEYSGGCASELADVIERHIVPNPYFKLRVEFDMVRQGLYCGGCGSFRLEKQSFHHLCLSCGSRESNETHLVRAISDFKYLFGDLEMTSRRMMGFMGGAVNVRTLQRILNKYCDAAGRYKSSNYIFKYYDFTEAMKKEQNTRKYKDYLN</sequence>
<feature type="domain" description="NERD" evidence="1">
    <location>
        <begin position="37"/>
        <end position="145"/>
    </location>
</feature>
<evidence type="ECO:0000313" key="2">
    <source>
        <dbReference type="EMBL" id="MBF0752692.1"/>
    </source>
</evidence>
<evidence type="ECO:0000313" key="3">
    <source>
        <dbReference type="Proteomes" id="UP000647980"/>
    </source>
</evidence>
<protein>
    <submittedName>
        <fullName evidence="2">NERD domain-containing protein</fullName>
    </submittedName>
</protein>
<proteinExistence type="predicted"/>
<dbReference type="RefSeq" id="WP_135095663.1">
    <property type="nucleotide sequence ID" value="NZ_JADGLW010000001.1"/>
</dbReference>
<gene>
    <name evidence="2" type="ORF">IR135_00300</name>
</gene>
<dbReference type="Pfam" id="PF08378">
    <property type="entry name" value="NERD"/>
    <property type="match status" value="1"/>
</dbReference>
<dbReference type="PROSITE" id="PS50965">
    <property type="entry name" value="NERD"/>
    <property type="match status" value="1"/>
</dbReference>